<keyword evidence="6" id="KW-0539">Nucleus</keyword>
<dbReference type="Proteomes" id="UP001150569">
    <property type="component" value="Unassembled WGS sequence"/>
</dbReference>
<comment type="caution">
    <text evidence="8">The sequence shown here is derived from an EMBL/GenBank/DDBJ whole genome shotgun (WGS) entry which is preliminary data.</text>
</comment>
<evidence type="ECO:0000256" key="3">
    <source>
        <dbReference type="ARBA" id="ARBA00022853"/>
    </source>
</evidence>
<evidence type="ECO:0000256" key="6">
    <source>
        <dbReference type="ARBA" id="ARBA00023242"/>
    </source>
</evidence>
<feature type="compositionally biased region" description="Basic and acidic residues" evidence="7">
    <location>
        <begin position="94"/>
        <end position="105"/>
    </location>
</feature>
<sequence>MDDDSKSLDSAVTDTVHWTPQMEIALFQAMVGRRPVGIHKHFRMIAIYDQFLHSGLQPCTTQDIWEKLDELFNLPELDAGELASDDDDNSEASTARDPEVIRDDGGSDPVSGSRRRPPGPHHPSFWKYTSDFELPWDEYEPLIVEHGRSHEETSTEATPASTPMIYTPTSRSLRTRRSSPALSAGSSRAVSPEGDREVHVAKKTRRATSGTRKDVPALADVKPSTPLTRRKTGRNTLPSPTAKSSPAVGTRRTARKN</sequence>
<evidence type="ECO:0000313" key="8">
    <source>
        <dbReference type="EMBL" id="KAJ1922871.1"/>
    </source>
</evidence>
<name>A0A9W8DXI5_9FUNG</name>
<organism evidence="8 9">
    <name type="scientific">Tieghemiomyces parasiticus</name>
    <dbReference type="NCBI Taxonomy" id="78921"/>
    <lineage>
        <taxon>Eukaryota</taxon>
        <taxon>Fungi</taxon>
        <taxon>Fungi incertae sedis</taxon>
        <taxon>Zoopagomycota</taxon>
        <taxon>Kickxellomycotina</taxon>
        <taxon>Dimargaritomycetes</taxon>
        <taxon>Dimargaritales</taxon>
        <taxon>Dimargaritaceae</taxon>
        <taxon>Tieghemiomyces</taxon>
    </lineage>
</organism>
<dbReference type="GO" id="GO:0006357">
    <property type="term" value="P:regulation of transcription by RNA polymerase II"/>
    <property type="evidence" value="ECO:0007669"/>
    <property type="project" value="TreeGrafter"/>
</dbReference>
<protein>
    <recommendedName>
        <fullName evidence="10">Chromatin modification-related protein EAF7</fullName>
    </recommendedName>
</protein>
<gene>
    <name evidence="8" type="ORF">IWQ60_006232</name>
</gene>
<accession>A0A9W8DXI5</accession>
<proteinExistence type="inferred from homology"/>
<comment type="subcellular location">
    <subcellularLocation>
        <location evidence="1">Nucleus</location>
    </subcellularLocation>
</comment>
<keyword evidence="4" id="KW-0805">Transcription regulation</keyword>
<dbReference type="InterPro" id="IPR012423">
    <property type="entry name" value="Eaf7/MRGBP"/>
</dbReference>
<dbReference type="GO" id="GO:0035267">
    <property type="term" value="C:NuA4 histone acetyltransferase complex"/>
    <property type="evidence" value="ECO:0007669"/>
    <property type="project" value="TreeGrafter"/>
</dbReference>
<comment type="similarity">
    <text evidence="2">Belongs to the EAF7 family.</text>
</comment>
<feature type="compositionally biased region" description="Polar residues" evidence="7">
    <location>
        <begin position="234"/>
        <end position="244"/>
    </location>
</feature>
<keyword evidence="3" id="KW-0156">Chromatin regulator</keyword>
<evidence type="ECO:0000313" key="9">
    <source>
        <dbReference type="Proteomes" id="UP001150569"/>
    </source>
</evidence>
<dbReference type="PANTHER" id="PTHR13581:SF5">
    <property type="entry name" value="MRG_MORF4L-BINDING PROTEIN"/>
    <property type="match status" value="1"/>
</dbReference>
<evidence type="ECO:0000256" key="7">
    <source>
        <dbReference type="SAM" id="MobiDB-lite"/>
    </source>
</evidence>
<feature type="region of interest" description="Disordered" evidence="7">
    <location>
        <begin position="148"/>
        <end position="257"/>
    </location>
</feature>
<dbReference type="GO" id="GO:0005634">
    <property type="term" value="C:nucleus"/>
    <property type="evidence" value="ECO:0007669"/>
    <property type="project" value="UniProtKB-SubCell"/>
</dbReference>
<dbReference type="PANTHER" id="PTHR13581">
    <property type="entry name" value="MRG-BINDING PROTEIN"/>
    <property type="match status" value="1"/>
</dbReference>
<reference evidence="8" key="1">
    <citation type="submission" date="2022-07" db="EMBL/GenBank/DDBJ databases">
        <title>Phylogenomic reconstructions and comparative analyses of Kickxellomycotina fungi.</title>
        <authorList>
            <person name="Reynolds N.K."/>
            <person name="Stajich J.E."/>
            <person name="Barry K."/>
            <person name="Grigoriev I.V."/>
            <person name="Crous P."/>
            <person name="Smith M.E."/>
        </authorList>
    </citation>
    <scope>NUCLEOTIDE SEQUENCE</scope>
    <source>
        <strain evidence="8">RSA 861</strain>
    </source>
</reference>
<evidence type="ECO:0008006" key="10">
    <source>
        <dbReference type="Google" id="ProtNLM"/>
    </source>
</evidence>
<feature type="region of interest" description="Disordered" evidence="7">
    <location>
        <begin position="80"/>
        <end position="124"/>
    </location>
</feature>
<evidence type="ECO:0000256" key="5">
    <source>
        <dbReference type="ARBA" id="ARBA00023163"/>
    </source>
</evidence>
<dbReference type="EMBL" id="JANBPT010000368">
    <property type="protein sequence ID" value="KAJ1922871.1"/>
    <property type="molecule type" value="Genomic_DNA"/>
</dbReference>
<dbReference type="GO" id="GO:0006325">
    <property type="term" value="P:chromatin organization"/>
    <property type="evidence" value="ECO:0007669"/>
    <property type="project" value="UniProtKB-KW"/>
</dbReference>
<dbReference type="Pfam" id="PF07904">
    <property type="entry name" value="Eaf7"/>
    <property type="match status" value="1"/>
</dbReference>
<dbReference type="AlphaFoldDB" id="A0A9W8DXI5"/>
<feature type="compositionally biased region" description="Low complexity" evidence="7">
    <location>
        <begin position="155"/>
        <end position="184"/>
    </location>
</feature>
<keyword evidence="5" id="KW-0804">Transcription</keyword>
<dbReference type="OrthoDB" id="5595141at2759"/>
<keyword evidence="9" id="KW-1185">Reference proteome</keyword>
<evidence type="ECO:0000256" key="4">
    <source>
        <dbReference type="ARBA" id="ARBA00023015"/>
    </source>
</evidence>
<evidence type="ECO:0000256" key="2">
    <source>
        <dbReference type="ARBA" id="ARBA00007117"/>
    </source>
</evidence>
<evidence type="ECO:0000256" key="1">
    <source>
        <dbReference type="ARBA" id="ARBA00004123"/>
    </source>
</evidence>